<keyword evidence="2" id="KW-1185">Reference proteome</keyword>
<evidence type="ECO:0000313" key="1">
    <source>
        <dbReference type="EMBL" id="PNV76156.1"/>
    </source>
</evidence>
<accession>A0ABX4YLQ5</accession>
<name>A0ABX4YLQ5_9LEPT</name>
<reference evidence="1" key="1">
    <citation type="submission" date="2018-01" db="EMBL/GenBank/DDBJ databases">
        <title>Genomic characterization of Leptospira inadai serogroup Lyme isolated from captured rat in Brazil and comparative analysis with human reference strain.</title>
        <authorList>
            <person name="Moreno L.Z."/>
            <person name="Loureiro A.P."/>
            <person name="Miraglia F."/>
            <person name="Kremer F.S."/>
            <person name="Eslabao M.R."/>
            <person name="Dellagostin O.A."/>
            <person name="Lilenbaum W."/>
            <person name="Moreno A.M."/>
        </authorList>
    </citation>
    <scope>NUCLEOTIDE SEQUENCE [LARGE SCALE GENOMIC DNA]</scope>
    <source>
        <strain evidence="1">M34/99</strain>
    </source>
</reference>
<protein>
    <submittedName>
        <fullName evidence="1">Uncharacterized protein</fullName>
    </submittedName>
</protein>
<evidence type="ECO:0000313" key="2">
    <source>
        <dbReference type="Proteomes" id="UP000094669"/>
    </source>
</evidence>
<dbReference type="EMBL" id="MCRM02000003">
    <property type="protein sequence ID" value="PNV76156.1"/>
    <property type="molecule type" value="Genomic_DNA"/>
</dbReference>
<dbReference type="Proteomes" id="UP000094669">
    <property type="component" value="Unassembled WGS sequence"/>
</dbReference>
<comment type="caution">
    <text evidence="1">The sequence shown here is derived from an EMBL/GenBank/DDBJ whole genome shotgun (WGS) entry which is preliminary data.</text>
</comment>
<organism evidence="1 2">
    <name type="scientific">Leptospira inadai serovar Lyme</name>
    <dbReference type="NCBI Taxonomy" id="293084"/>
    <lineage>
        <taxon>Bacteria</taxon>
        <taxon>Pseudomonadati</taxon>
        <taxon>Spirochaetota</taxon>
        <taxon>Spirochaetia</taxon>
        <taxon>Leptospirales</taxon>
        <taxon>Leptospiraceae</taxon>
        <taxon>Leptospira</taxon>
    </lineage>
</organism>
<sequence>MFIPPPGAGFSTRFKEVIAITRTDIRQGLSIERRILIRLTNQLYPPKKRRDFESREEKKIRFQQNQEYKRNYWENPMA</sequence>
<proteinExistence type="predicted"/>
<gene>
    <name evidence="1" type="ORF">BES34_003870</name>
</gene>